<feature type="region of interest" description="Disordered" evidence="4">
    <location>
        <begin position="43"/>
        <end position="62"/>
    </location>
</feature>
<dbReference type="Pfam" id="PF13041">
    <property type="entry name" value="PPR_2"/>
    <property type="match status" value="2"/>
</dbReference>
<keyword evidence="2" id="KW-0677">Repeat</keyword>
<sequence length="474" mass="54034">MHFLYFCPANKMLFPMINHCYLYLQLFASYSTKEFRNKQELVKQGEEQRLDKQPLKQNNETSIGSPARVQKLIAAQSDPLLAKEIFDLASRQPNFRHSYAAWHTLILKLGRSGHFSLMQSLLSSLKSQNYTISPSLFSQIIQIYGDAGQPDEVLKVFYTILKFDIKPLPKHLNRILEILVTQHNFLHPALDLVKSTYRYGVSPNTTSYNILMRAFCLNDDLSIAYSLFNEMFKRDVVPDIESYRILIQGFCRKSQVNKAVDLLEDMLNKGFVPDTLSYSTLLNSLCRKKKLKEAYKLLCRMKIKGCKPDIIHYNTIIMGFCREGRALDACKVLDDMRSNGCLPNLVSYRTLVTGLCSQGLYGDAKTHLGEMLLQGFSPHFSVVHLLVKGFCNIGKFDDACAVLEEILRHGEVPHIDTWMEMLPWISEAGDPESMGSTLNEILKMEIKPNTKIVDAGVTLGEYLIKKIAPRSYKS</sequence>
<feature type="repeat" description="PPR" evidence="3">
    <location>
        <begin position="379"/>
        <end position="413"/>
    </location>
</feature>
<dbReference type="NCBIfam" id="TIGR00756">
    <property type="entry name" value="PPR"/>
    <property type="match status" value="5"/>
</dbReference>
<dbReference type="AlphaFoldDB" id="A0ABD2YZI5"/>
<dbReference type="Pfam" id="PF12854">
    <property type="entry name" value="PPR_1"/>
    <property type="match status" value="1"/>
</dbReference>
<dbReference type="InterPro" id="IPR002885">
    <property type="entry name" value="PPR_rpt"/>
</dbReference>
<feature type="repeat" description="PPR" evidence="3">
    <location>
        <begin position="309"/>
        <end position="343"/>
    </location>
</feature>
<comment type="similarity">
    <text evidence="1">Belongs to the PPR family. P subfamily.</text>
</comment>
<evidence type="ECO:0000256" key="3">
    <source>
        <dbReference type="PROSITE-ProRule" id="PRU00708"/>
    </source>
</evidence>
<evidence type="ECO:0008006" key="7">
    <source>
        <dbReference type="Google" id="ProtNLM"/>
    </source>
</evidence>
<evidence type="ECO:0000256" key="2">
    <source>
        <dbReference type="ARBA" id="ARBA00022737"/>
    </source>
</evidence>
<organism evidence="5 6">
    <name type="scientific">Cinchona calisaya</name>
    <dbReference type="NCBI Taxonomy" id="153742"/>
    <lineage>
        <taxon>Eukaryota</taxon>
        <taxon>Viridiplantae</taxon>
        <taxon>Streptophyta</taxon>
        <taxon>Embryophyta</taxon>
        <taxon>Tracheophyta</taxon>
        <taxon>Spermatophyta</taxon>
        <taxon>Magnoliopsida</taxon>
        <taxon>eudicotyledons</taxon>
        <taxon>Gunneridae</taxon>
        <taxon>Pentapetalae</taxon>
        <taxon>asterids</taxon>
        <taxon>lamiids</taxon>
        <taxon>Gentianales</taxon>
        <taxon>Rubiaceae</taxon>
        <taxon>Cinchonoideae</taxon>
        <taxon>Cinchoneae</taxon>
        <taxon>Cinchona</taxon>
    </lineage>
</organism>
<accession>A0ABD2YZI5</accession>
<reference evidence="5 6" key="1">
    <citation type="submission" date="2024-11" db="EMBL/GenBank/DDBJ databases">
        <title>A near-complete genome assembly of Cinchona calisaya.</title>
        <authorList>
            <person name="Lian D.C."/>
            <person name="Zhao X.W."/>
            <person name="Wei L."/>
        </authorList>
    </citation>
    <scope>NUCLEOTIDE SEQUENCE [LARGE SCALE GENOMIC DNA]</scope>
    <source>
        <tissue evidence="5">Nenye</tissue>
    </source>
</reference>
<feature type="compositionally biased region" description="Basic and acidic residues" evidence="4">
    <location>
        <begin position="43"/>
        <end position="54"/>
    </location>
</feature>
<feature type="repeat" description="PPR" evidence="3">
    <location>
        <begin position="204"/>
        <end position="238"/>
    </location>
</feature>
<evidence type="ECO:0000313" key="5">
    <source>
        <dbReference type="EMBL" id="KAL3512303.1"/>
    </source>
</evidence>
<dbReference type="InterPro" id="IPR011990">
    <property type="entry name" value="TPR-like_helical_dom_sf"/>
</dbReference>
<dbReference type="Proteomes" id="UP001630127">
    <property type="component" value="Unassembled WGS sequence"/>
</dbReference>
<keyword evidence="6" id="KW-1185">Reference proteome</keyword>
<comment type="caution">
    <text evidence="5">The sequence shown here is derived from an EMBL/GenBank/DDBJ whole genome shotgun (WGS) entry which is preliminary data.</text>
</comment>
<evidence type="ECO:0000313" key="6">
    <source>
        <dbReference type="Proteomes" id="UP001630127"/>
    </source>
</evidence>
<dbReference type="PROSITE" id="PS51375">
    <property type="entry name" value="PPR"/>
    <property type="match status" value="7"/>
</dbReference>
<evidence type="ECO:0000256" key="4">
    <source>
        <dbReference type="SAM" id="MobiDB-lite"/>
    </source>
</evidence>
<dbReference type="Pfam" id="PF01535">
    <property type="entry name" value="PPR"/>
    <property type="match status" value="2"/>
</dbReference>
<feature type="repeat" description="PPR" evidence="3">
    <location>
        <begin position="239"/>
        <end position="273"/>
    </location>
</feature>
<gene>
    <name evidence="5" type="ORF">ACH5RR_025020</name>
</gene>
<feature type="repeat" description="PPR" evidence="3">
    <location>
        <begin position="133"/>
        <end position="167"/>
    </location>
</feature>
<evidence type="ECO:0000256" key="1">
    <source>
        <dbReference type="ARBA" id="ARBA00007626"/>
    </source>
</evidence>
<dbReference type="Gene3D" id="1.25.40.10">
    <property type="entry name" value="Tetratricopeptide repeat domain"/>
    <property type="match status" value="3"/>
</dbReference>
<proteinExistence type="inferred from homology"/>
<feature type="repeat" description="PPR" evidence="3">
    <location>
        <begin position="344"/>
        <end position="378"/>
    </location>
</feature>
<dbReference type="PANTHER" id="PTHR47941">
    <property type="entry name" value="PENTATRICOPEPTIDE REPEAT-CONTAINING PROTEIN 3, MITOCHONDRIAL"/>
    <property type="match status" value="1"/>
</dbReference>
<feature type="repeat" description="PPR" evidence="3">
    <location>
        <begin position="274"/>
        <end position="308"/>
    </location>
</feature>
<dbReference type="EMBL" id="JBJUIK010000011">
    <property type="protein sequence ID" value="KAL3512303.1"/>
    <property type="molecule type" value="Genomic_DNA"/>
</dbReference>
<protein>
    <recommendedName>
        <fullName evidence="7">Pentatricopeptide repeat-containing protein</fullName>
    </recommendedName>
</protein>
<name>A0ABD2YZI5_9GENT</name>